<evidence type="ECO:0000313" key="2">
    <source>
        <dbReference type="EMBL" id="KHN95786.1"/>
    </source>
</evidence>
<keyword evidence="3" id="KW-1185">Reference proteome</keyword>
<name>A0A0B2WID8_METAS</name>
<sequence length="67" mass="7579">MSTSSSSRTENTGQAAGQHEQENRRRTSRSPSFEINQSSIVERCSVLYTTLGGKYPYCNRTQVDRSF</sequence>
<dbReference type="RefSeq" id="XP_040676852.1">
    <property type="nucleotide sequence ID" value="XM_040825196.1"/>
</dbReference>
<proteinExistence type="predicted"/>
<gene>
    <name evidence="2" type="ORF">MAM_06398</name>
</gene>
<dbReference type="OrthoDB" id="5795902at2759"/>
<accession>A0A0B2WID8</accession>
<dbReference type="GeneID" id="63740853"/>
<feature type="compositionally biased region" description="Polar residues" evidence="1">
    <location>
        <begin position="1"/>
        <end position="15"/>
    </location>
</feature>
<dbReference type="AlphaFoldDB" id="A0A0B2WID8"/>
<organism evidence="2 3">
    <name type="scientific">Metarhizium album (strain ARSEF 1941)</name>
    <dbReference type="NCBI Taxonomy" id="1081103"/>
    <lineage>
        <taxon>Eukaryota</taxon>
        <taxon>Fungi</taxon>
        <taxon>Dikarya</taxon>
        <taxon>Ascomycota</taxon>
        <taxon>Pezizomycotina</taxon>
        <taxon>Sordariomycetes</taxon>
        <taxon>Hypocreomycetidae</taxon>
        <taxon>Hypocreales</taxon>
        <taxon>Clavicipitaceae</taxon>
        <taxon>Metarhizium</taxon>
    </lineage>
</organism>
<evidence type="ECO:0000256" key="1">
    <source>
        <dbReference type="SAM" id="MobiDB-lite"/>
    </source>
</evidence>
<dbReference type="HOGENOM" id="CLU_2812942_0_0_1"/>
<comment type="caution">
    <text evidence="2">The sequence shown here is derived from an EMBL/GenBank/DDBJ whole genome shotgun (WGS) entry which is preliminary data.</text>
</comment>
<reference evidence="2 3" key="1">
    <citation type="journal article" date="2014" name="Proc. Natl. Acad. Sci. U.S.A.">
        <title>Trajectory and genomic determinants of fungal-pathogen speciation and host adaptation.</title>
        <authorList>
            <person name="Hu X."/>
            <person name="Xiao G."/>
            <person name="Zheng P."/>
            <person name="Shang Y."/>
            <person name="Su Y."/>
            <person name="Zhang X."/>
            <person name="Liu X."/>
            <person name="Zhan S."/>
            <person name="St Leger R.J."/>
            <person name="Wang C."/>
        </authorList>
    </citation>
    <scope>NUCLEOTIDE SEQUENCE [LARGE SCALE GENOMIC DNA]</scope>
    <source>
        <strain evidence="2 3">ARSEF 1941</strain>
    </source>
</reference>
<protein>
    <submittedName>
        <fullName evidence="2">Uncharacterized protein</fullName>
    </submittedName>
</protein>
<evidence type="ECO:0000313" key="3">
    <source>
        <dbReference type="Proteomes" id="UP000030816"/>
    </source>
</evidence>
<dbReference type="Proteomes" id="UP000030816">
    <property type="component" value="Unassembled WGS sequence"/>
</dbReference>
<feature type="region of interest" description="Disordered" evidence="1">
    <location>
        <begin position="1"/>
        <end position="35"/>
    </location>
</feature>
<dbReference type="EMBL" id="AZHE01000020">
    <property type="protein sequence ID" value="KHN95786.1"/>
    <property type="molecule type" value="Genomic_DNA"/>
</dbReference>